<keyword evidence="4" id="KW-1185">Reference proteome</keyword>
<organism evidence="3 4">
    <name type="scientific">Microlunatus phosphovorus (strain ATCC 700054 / DSM 10555 / JCM 9379 / NBRC 101784 / NCIMB 13414 / VKM Ac-1990 / NM-1)</name>
    <dbReference type="NCBI Taxonomy" id="1032480"/>
    <lineage>
        <taxon>Bacteria</taxon>
        <taxon>Bacillati</taxon>
        <taxon>Actinomycetota</taxon>
        <taxon>Actinomycetes</taxon>
        <taxon>Propionibacteriales</taxon>
        <taxon>Propionibacteriaceae</taxon>
        <taxon>Microlunatus</taxon>
    </lineage>
</organism>
<protein>
    <submittedName>
        <fullName evidence="3">Uncharacterized protein</fullName>
    </submittedName>
</protein>
<proteinExistence type="predicted"/>
<gene>
    <name evidence="3" type="ordered locus">MLP_51840</name>
</gene>
<dbReference type="AlphaFoldDB" id="F5XIG0"/>
<keyword evidence="2" id="KW-0812">Transmembrane</keyword>
<keyword evidence="2" id="KW-1133">Transmembrane helix</keyword>
<feature type="transmembrane region" description="Helical" evidence="2">
    <location>
        <begin position="191"/>
        <end position="211"/>
    </location>
</feature>
<evidence type="ECO:0000313" key="4">
    <source>
        <dbReference type="Proteomes" id="UP000007947"/>
    </source>
</evidence>
<reference evidence="3 4" key="1">
    <citation type="submission" date="2011-05" db="EMBL/GenBank/DDBJ databases">
        <title>Whole genome sequence of Microlunatus phosphovorus NM-1.</title>
        <authorList>
            <person name="Hosoyama A."/>
            <person name="Sasaki K."/>
            <person name="Harada T."/>
            <person name="Igarashi R."/>
            <person name="Kawakoshi A."/>
            <person name="Sasagawa M."/>
            <person name="Fukada J."/>
            <person name="Nakamura S."/>
            <person name="Katano Y."/>
            <person name="Hanada S."/>
            <person name="Kamagata Y."/>
            <person name="Nakamura N."/>
            <person name="Yamazaki S."/>
            <person name="Fujita N."/>
        </authorList>
    </citation>
    <scope>NUCLEOTIDE SEQUENCE [LARGE SCALE GENOMIC DNA]</scope>
    <source>
        <strain evidence="4">ATCC 700054 / DSM 10555 / JCM 9379 / NBRC 101784 / NCIMB 13414 / VKM Ac-1990 / NM-1</strain>
    </source>
</reference>
<accession>F5XIG0</accession>
<evidence type="ECO:0000256" key="2">
    <source>
        <dbReference type="SAM" id="Phobius"/>
    </source>
</evidence>
<dbReference type="STRING" id="1032480.MLP_51840"/>
<feature type="transmembrane region" description="Helical" evidence="2">
    <location>
        <begin position="115"/>
        <end position="137"/>
    </location>
</feature>
<dbReference type="EMBL" id="AP012204">
    <property type="protein sequence ID" value="BAK38198.1"/>
    <property type="molecule type" value="Genomic_DNA"/>
</dbReference>
<sequence length="359" mass="38987">MTAPEQLPALGSEQLTALVHGLRRSTDGGRPPRAWARWRSWAVEAQADADRLKALAVLAMSIERSTRTTLDNTPRVLRDLPAWLSATITVLLMCAGLFTLHAILAVADVPPLESWLLPAAFGPVFVMSIKTYVGWWLGQVDNERRARRLLARVLVPAQLLAFAAAVGGIAIKSMIIGTLTPLGETSSMVSSAMMFGAVVLMEGAGAVALAARQHRPGAREFEWANGEHRRARRRARRAVDRALQAEMIARREAAWMAGRQEWAAGRVTAGLVRGWHRAVQDAADGDPILDRVAVDDLRVPVVPAVAARSALASDSDQQPSVERSVGQSVATSDSVDDIDAEFRRMLAGRDNHQGQDPLW</sequence>
<keyword evidence="2" id="KW-0472">Membrane</keyword>
<dbReference type="HOGENOM" id="CLU_771199_0_0_11"/>
<feature type="transmembrane region" description="Helical" evidence="2">
    <location>
        <begin position="149"/>
        <end position="171"/>
    </location>
</feature>
<feature type="compositionally biased region" description="Polar residues" evidence="1">
    <location>
        <begin position="317"/>
        <end position="333"/>
    </location>
</feature>
<evidence type="ECO:0000313" key="3">
    <source>
        <dbReference type="EMBL" id="BAK38198.1"/>
    </source>
</evidence>
<evidence type="ECO:0000256" key="1">
    <source>
        <dbReference type="SAM" id="MobiDB-lite"/>
    </source>
</evidence>
<feature type="region of interest" description="Disordered" evidence="1">
    <location>
        <begin position="313"/>
        <end position="336"/>
    </location>
</feature>
<dbReference type="KEGG" id="mph:MLP_51840"/>
<dbReference type="RefSeq" id="WP_013866012.1">
    <property type="nucleotide sequence ID" value="NC_015635.1"/>
</dbReference>
<dbReference type="Proteomes" id="UP000007947">
    <property type="component" value="Chromosome"/>
</dbReference>
<feature type="transmembrane region" description="Helical" evidence="2">
    <location>
        <begin position="82"/>
        <end position="103"/>
    </location>
</feature>
<name>F5XIG0_MICPN</name>